<dbReference type="Proteomes" id="UP000072653">
    <property type="component" value="Unassembled WGS sequence"/>
</dbReference>
<reference evidence="1 2" key="1">
    <citation type="submission" date="2016-01" db="EMBL/GenBank/DDBJ databases">
        <title>Highly variable Streptococcus oralis are common among viridans streptococci isolated from primates.</title>
        <authorList>
            <person name="Denapaite D."/>
            <person name="Rieger M."/>
            <person name="Koendgen S."/>
            <person name="Brueckner R."/>
            <person name="Ochigava I."/>
            <person name="Kappeler P."/>
            <person name="Maetz-Rensing K."/>
            <person name="Leendertz F."/>
            <person name="Hakenbeck R."/>
        </authorList>
    </citation>
    <scope>NUCLEOTIDE SEQUENCE [LARGE SCALE GENOMIC DNA]</scope>
    <source>
        <strain evidence="1 2">DD16</strain>
    </source>
</reference>
<dbReference type="EMBL" id="LQOB01000435">
    <property type="protein sequence ID" value="KXT83130.1"/>
    <property type="molecule type" value="Genomic_DNA"/>
</dbReference>
<accession>A0A139P479</accession>
<dbReference type="InterPro" id="IPR023214">
    <property type="entry name" value="HAD_sf"/>
</dbReference>
<dbReference type="Pfam" id="PF08282">
    <property type="entry name" value="Hydrolase_3"/>
    <property type="match status" value="1"/>
</dbReference>
<dbReference type="Gene3D" id="3.40.50.1000">
    <property type="entry name" value="HAD superfamily/HAD-like"/>
    <property type="match status" value="1"/>
</dbReference>
<dbReference type="InterPro" id="IPR036412">
    <property type="entry name" value="HAD-like_sf"/>
</dbReference>
<protein>
    <submittedName>
        <fullName evidence="1">Hydrolase, haloacid dehalogenase-like family</fullName>
    </submittedName>
</protein>
<dbReference type="AlphaFoldDB" id="A0A139P479"/>
<organism evidence="1 2">
    <name type="scientific">Streptococcus oralis</name>
    <dbReference type="NCBI Taxonomy" id="1303"/>
    <lineage>
        <taxon>Bacteria</taxon>
        <taxon>Bacillati</taxon>
        <taxon>Bacillota</taxon>
        <taxon>Bacilli</taxon>
        <taxon>Lactobacillales</taxon>
        <taxon>Streptococcaceae</taxon>
        <taxon>Streptococcus</taxon>
    </lineage>
</organism>
<keyword evidence="1" id="KW-0378">Hydrolase</keyword>
<dbReference type="PATRIC" id="fig|1303.79.peg.2271"/>
<evidence type="ECO:0000313" key="2">
    <source>
        <dbReference type="Proteomes" id="UP000072653"/>
    </source>
</evidence>
<proteinExistence type="predicted"/>
<comment type="caution">
    <text evidence="1">The sequence shown here is derived from an EMBL/GenBank/DDBJ whole genome shotgun (WGS) entry which is preliminary data.</text>
</comment>
<dbReference type="GO" id="GO:0016787">
    <property type="term" value="F:hydrolase activity"/>
    <property type="evidence" value="ECO:0007669"/>
    <property type="project" value="UniProtKB-KW"/>
</dbReference>
<evidence type="ECO:0000313" key="1">
    <source>
        <dbReference type="EMBL" id="KXT83130.1"/>
    </source>
</evidence>
<sequence length="46" mass="5317">MFEMVGYPIVMGNAFPDIKELAYKVTRSNDEHGVGYGIRKYLKKIH</sequence>
<dbReference type="SUPFAM" id="SSF56784">
    <property type="entry name" value="HAD-like"/>
    <property type="match status" value="1"/>
</dbReference>
<name>A0A139P479_STROR</name>
<gene>
    <name evidence="1" type="ORF">SORDD16_01856</name>
</gene>